<dbReference type="InterPro" id="IPR020948">
    <property type="entry name" value="P_starv_induced_PsiE-like"/>
</dbReference>
<feature type="transmembrane region" description="Helical" evidence="6">
    <location>
        <begin position="102"/>
        <end position="121"/>
    </location>
</feature>
<keyword evidence="8" id="KW-1185">Reference proteome</keyword>
<feature type="transmembrane region" description="Helical" evidence="6">
    <location>
        <begin position="72"/>
        <end position="90"/>
    </location>
</feature>
<dbReference type="RefSeq" id="WP_183773980.1">
    <property type="nucleotide sequence ID" value="NZ_JACIDK010000004.1"/>
</dbReference>
<name>A0A840A3W5_9CAUL</name>
<feature type="transmembrane region" description="Helical" evidence="6">
    <location>
        <begin position="127"/>
        <end position="149"/>
    </location>
</feature>
<evidence type="ECO:0000313" key="8">
    <source>
        <dbReference type="Proteomes" id="UP000530564"/>
    </source>
</evidence>
<proteinExistence type="predicted"/>
<keyword evidence="3 6" id="KW-0812">Transmembrane</keyword>
<protein>
    <submittedName>
        <fullName evidence="7">Uncharacterized membrane protein (DUF373 family)</fullName>
    </submittedName>
</protein>
<reference evidence="7 8" key="1">
    <citation type="submission" date="2020-08" db="EMBL/GenBank/DDBJ databases">
        <title>Genomic Encyclopedia of Type Strains, Phase IV (KMG-IV): sequencing the most valuable type-strain genomes for metagenomic binning, comparative biology and taxonomic classification.</title>
        <authorList>
            <person name="Goeker M."/>
        </authorList>
    </citation>
    <scope>NUCLEOTIDE SEQUENCE [LARGE SCALE GENOMIC DNA]</scope>
    <source>
        <strain evidence="7 8">DSM 21793</strain>
    </source>
</reference>
<evidence type="ECO:0000313" key="7">
    <source>
        <dbReference type="EMBL" id="MBB3892171.1"/>
    </source>
</evidence>
<feature type="transmembrane region" description="Helical" evidence="6">
    <location>
        <begin position="21"/>
        <end position="52"/>
    </location>
</feature>
<dbReference type="EMBL" id="JACIDK010000004">
    <property type="protein sequence ID" value="MBB3892171.1"/>
    <property type="molecule type" value="Genomic_DNA"/>
</dbReference>
<dbReference type="GO" id="GO:0005886">
    <property type="term" value="C:plasma membrane"/>
    <property type="evidence" value="ECO:0007669"/>
    <property type="project" value="UniProtKB-SubCell"/>
</dbReference>
<dbReference type="Pfam" id="PF06146">
    <property type="entry name" value="PsiE"/>
    <property type="match status" value="1"/>
</dbReference>
<accession>A0A840A3W5</accession>
<gene>
    <name evidence="7" type="ORF">GGQ61_002904</name>
</gene>
<evidence type="ECO:0000256" key="4">
    <source>
        <dbReference type="ARBA" id="ARBA00022989"/>
    </source>
</evidence>
<evidence type="ECO:0000256" key="1">
    <source>
        <dbReference type="ARBA" id="ARBA00004651"/>
    </source>
</evidence>
<comment type="caution">
    <text evidence="7">The sequence shown here is derived from an EMBL/GenBank/DDBJ whole genome shotgun (WGS) entry which is preliminary data.</text>
</comment>
<keyword evidence="4 6" id="KW-1133">Transmembrane helix</keyword>
<evidence type="ECO:0000256" key="5">
    <source>
        <dbReference type="ARBA" id="ARBA00023136"/>
    </source>
</evidence>
<comment type="subcellular location">
    <subcellularLocation>
        <location evidence="1">Cell membrane</location>
        <topology evidence="1">Multi-pass membrane protein</topology>
    </subcellularLocation>
</comment>
<organism evidence="7 8">
    <name type="scientific">Phenylobacterium haematophilum</name>
    <dbReference type="NCBI Taxonomy" id="98513"/>
    <lineage>
        <taxon>Bacteria</taxon>
        <taxon>Pseudomonadati</taxon>
        <taxon>Pseudomonadota</taxon>
        <taxon>Alphaproteobacteria</taxon>
        <taxon>Caulobacterales</taxon>
        <taxon>Caulobacteraceae</taxon>
        <taxon>Phenylobacterium</taxon>
    </lineage>
</organism>
<keyword evidence="2" id="KW-1003">Cell membrane</keyword>
<evidence type="ECO:0000256" key="3">
    <source>
        <dbReference type="ARBA" id="ARBA00022692"/>
    </source>
</evidence>
<dbReference type="AlphaFoldDB" id="A0A840A3W5"/>
<sequence>MGVGSKDERRLHGLWAVSERVVHLCQAIVILAAELLVVASILVATWLLYALFTERVVGSLGSIDTLGEVQSAVEHVFAGVLLLMLGLELLKSLTSFFTGFHVQVEIIVVVAMIAVVRHVMLIDLEHAPWTTLVGAAALVLALAISYALVRLSAVNAKKNGVDGGG</sequence>
<evidence type="ECO:0000256" key="6">
    <source>
        <dbReference type="SAM" id="Phobius"/>
    </source>
</evidence>
<evidence type="ECO:0000256" key="2">
    <source>
        <dbReference type="ARBA" id="ARBA00022475"/>
    </source>
</evidence>
<keyword evidence="5 6" id="KW-0472">Membrane</keyword>
<dbReference type="Proteomes" id="UP000530564">
    <property type="component" value="Unassembled WGS sequence"/>
</dbReference>